<dbReference type="GO" id="GO:0060271">
    <property type="term" value="P:cilium assembly"/>
    <property type="evidence" value="ECO:0007669"/>
    <property type="project" value="TreeGrafter"/>
</dbReference>
<dbReference type="GeneID" id="105265555"/>
<keyword evidence="5 10" id="KW-0175">Coiled coil</keyword>
<dbReference type="OrthoDB" id="535167at2759"/>
<evidence type="ECO:0000313" key="12">
    <source>
        <dbReference type="RefSeq" id="XP_011301406.1"/>
    </source>
</evidence>
<keyword evidence="6" id="KW-0206">Cytoskeleton</keyword>
<dbReference type="AlphaFoldDB" id="A0A9R1TXE8"/>
<evidence type="ECO:0000256" key="10">
    <source>
        <dbReference type="SAM" id="Coils"/>
    </source>
</evidence>
<reference evidence="12" key="1">
    <citation type="submission" date="2025-08" db="UniProtKB">
        <authorList>
            <consortium name="RefSeq"/>
        </authorList>
    </citation>
    <scope>IDENTIFICATION</scope>
    <source>
        <strain evidence="12">USDA-PBARC FA_bdor</strain>
        <tissue evidence="12">Whole organism</tissue>
    </source>
</reference>
<dbReference type="PANTHER" id="PTHR14885">
    <property type="entry name" value="CILIA- AND FLAGELLA-ASSOCIATED PROTEIN 43-RELATED"/>
    <property type="match status" value="1"/>
</dbReference>
<keyword evidence="12" id="KW-0969">Cilium</keyword>
<evidence type="ECO:0000256" key="8">
    <source>
        <dbReference type="ARBA" id="ARBA00023605"/>
    </source>
</evidence>
<evidence type="ECO:0000256" key="7">
    <source>
        <dbReference type="ARBA" id="ARBA00023273"/>
    </source>
</evidence>
<gene>
    <name evidence="12" type="primary">LOC105265555</name>
</gene>
<dbReference type="RefSeq" id="XP_011301406.1">
    <property type="nucleotide sequence ID" value="XM_011303104.1"/>
</dbReference>
<keyword evidence="2" id="KW-0963">Cytoplasm</keyword>
<evidence type="ECO:0000313" key="11">
    <source>
        <dbReference type="Proteomes" id="UP000694866"/>
    </source>
</evidence>
<dbReference type="KEGG" id="fas:105265555"/>
<organism evidence="11 12">
    <name type="scientific">Fopius arisanus</name>
    <dbReference type="NCBI Taxonomy" id="64838"/>
    <lineage>
        <taxon>Eukaryota</taxon>
        <taxon>Metazoa</taxon>
        <taxon>Ecdysozoa</taxon>
        <taxon>Arthropoda</taxon>
        <taxon>Hexapoda</taxon>
        <taxon>Insecta</taxon>
        <taxon>Pterygota</taxon>
        <taxon>Neoptera</taxon>
        <taxon>Endopterygota</taxon>
        <taxon>Hymenoptera</taxon>
        <taxon>Apocrita</taxon>
        <taxon>Ichneumonoidea</taxon>
        <taxon>Braconidae</taxon>
        <taxon>Opiinae</taxon>
        <taxon>Fopius</taxon>
    </lineage>
</organism>
<evidence type="ECO:0000256" key="5">
    <source>
        <dbReference type="ARBA" id="ARBA00023054"/>
    </source>
</evidence>
<dbReference type="Proteomes" id="UP000694866">
    <property type="component" value="Unplaced"/>
</dbReference>
<evidence type="ECO:0000256" key="3">
    <source>
        <dbReference type="ARBA" id="ARBA00022574"/>
    </source>
</evidence>
<dbReference type="InterPro" id="IPR015943">
    <property type="entry name" value="WD40/YVTN_repeat-like_dom_sf"/>
</dbReference>
<dbReference type="InterPro" id="IPR036322">
    <property type="entry name" value="WD40_repeat_dom_sf"/>
</dbReference>
<comment type="similarity">
    <text evidence="8">Belongs to the CFAP43 family.</text>
</comment>
<evidence type="ECO:0000256" key="1">
    <source>
        <dbReference type="ARBA" id="ARBA00004430"/>
    </source>
</evidence>
<dbReference type="GO" id="GO:0003341">
    <property type="term" value="P:cilium movement"/>
    <property type="evidence" value="ECO:0007669"/>
    <property type="project" value="UniProtKB-ARBA"/>
</dbReference>
<keyword evidence="12" id="KW-0282">Flagellum</keyword>
<evidence type="ECO:0000256" key="4">
    <source>
        <dbReference type="ARBA" id="ARBA00022737"/>
    </source>
</evidence>
<keyword evidence="7" id="KW-0966">Cell projection</keyword>
<dbReference type="Pfam" id="PF25828">
    <property type="entry name" value="CC_Cfap43"/>
    <property type="match status" value="2"/>
</dbReference>
<dbReference type="Gene3D" id="2.130.10.10">
    <property type="entry name" value="YVTN repeat-like/Quinoprotein amine dehydrogenase"/>
    <property type="match status" value="1"/>
</dbReference>
<keyword evidence="4" id="KW-0677">Repeat</keyword>
<evidence type="ECO:0000256" key="6">
    <source>
        <dbReference type="ARBA" id="ARBA00023212"/>
    </source>
</evidence>
<keyword evidence="3" id="KW-0853">WD repeat</keyword>
<proteinExistence type="inferred from homology"/>
<name>A0A9R1TXE8_9HYME</name>
<feature type="coiled-coil region" evidence="10">
    <location>
        <begin position="923"/>
        <end position="950"/>
    </location>
</feature>
<evidence type="ECO:0000256" key="9">
    <source>
        <dbReference type="ARBA" id="ARBA00023662"/>
    </source>
</evidence>
<dbReference type="GO" id="GO:0005930">
    <property type="term" value="C:axoneme"/>
    <property type="evidence" value="ECO:0007669"/>
    <property type="project" value="UniProtKB-SubCell"/>
</dbReference>
<comment type="subcellular location">
    <subcellularLocation>
        <location evidence="1">Cytoplasm</location>
        <location evidence="1">Cytoskeleton</location>
        <location evidence="1">Cilium axoneme</location>
    </subcellularLocation>
</comment>
<sequence>MPNAETKWVKFGEIKTIAFLGKDTVAIASGLHVIFINLNTKEERVEKFDSKERGEGARCLAGHPVVPMFAISERRANPKVRVYTYPSINKVSDCVYREKNWTGYISSAFAGTDYLLTLTSSPSFKMIVWLWRTGECVATVKTGITDEYQTLYSSPTSPTLIAQLGVPSGLMNVYELNICSKIVSLVLSSQDSKPERITSASWTYDGSLLLSDDVGNVYLTPTDGKRRHQVLQRLETAPQPPGPLLVAFRGGVSVANTSPNLFDDYQRFVLADAQLSSHRLRDVKINTDSRYVITFGYDGLVAIRNRASLSELLCLFTTHHRQEGGIKLAVVSLSTSMLITLGKNGNLVASKISQLESVEIGDHVPNVEVVLSSSTRTEWDEDLTWMEVKEAKKLDRERDEFAIERASILSDFGNLRDKLKALIDDNEKASEVAKLPLETFDLDKEGRARLIERNHEGQGNLVRTLEEKASREAEIKALNLLKGNDDDEEEKFVLSGTTTHRWIREDPSRVVNQILRDGSYCEGVKRNILGKIREEKLKIYFNKLFETMRSRKSTEIELAKNRIARIQYCTSELKQMFQVDCTIDHSWLKLEWQESERPESVVEVEDEEVYRVINDSGAEANVKRLDNSVTRESSVFTDSFRRRELKKMMDGVLEVKWEDEIKKDIARPDCLTRDPSTYSEDDLRIIENYESALKDLGREREKYRRYLEREVQVLEESLKSSIVNFNEEMKQLHLKRLKIESAVLQETLMRLRECQRHQLRLKGMEAVASLEINELAPAVDHTKNLTENFSALESAVNETRVRYDNLSKREKLLEGKFRGEFTDLKQPMVEHLLRQYKKRPRLGQMTCTSVTYLGEMGKCILSGEKSEILPRECLDFLKGMDMLDVMPSGLPSQIDGSHWMILCKLRRFKVEIEIRLKSCAVELAEAEQTLSSHQKTIQNSQSRVQQLRETITERKRLNAEAMRDMEVQLVLTMGQIETQLSGDPRDLDNAVLVPFDVVLGVNDAIVAAGRKKLGAMKRTMEFRRTIEWQEWRHACMRMTLEDLKEDLKTLQGVKVTREIQMYLMRHDSMGGIDKDGHISEKILSSTQERLSRILTAEKSRLFDIIKTVNLWQKRNDRLEDKIEKAKAENCKMSVLANDEARLRQERFVRAKVKAIMKRNRLVKRIQDNYAELMSLRTHLELLRLKTYPTLRLKDATRFKKNSFH</sequence>
<keyword evidence="11" id="KW-1185">Reference proteome</keyword>
<protein>
    <recommendedName>
        <fullName evidence="9">Cilia- and flagella-associated protein 43</fullName>
    </recommendedName>
</protein>
<dbReference type="PANTHER" id="PTHR14885:SF1">
    <property type="entry name" value="CILIA- AND FLAGELLA-ASSOCIATED PROTEIN 43"/>
    <property type="match status" value="1"/>
</dbReference>
<dbReference type="SUPFAM" id="SSF50978">
    <property type="entry name" value="WD40 repeat-like"/>
    <property type="match status" value="1"/>
</dbReference>
<accession>A0A9R1TXE8</accession>
<evidence type="ECO:0000256" key="2">
    <source>
        <dbReference type="ARBA" id="ARBA00022490"/>
    </source>
</evidence>